<reference evidence="2" key="1">
    <citation type="submission" date="2017-07" db="EMBL/GenBank/DDBJ databases">
        <title>Taro Niue Genome Assembly and Annotation.</title>
        <authorList>
            <person name="Atibalentja N."/>
            <person name="Keating K."/>
            <person name="Fields C.J."/>
        </authorList>
    </citation>
    <scope>NUCLEOTIDE SEQUENCE</scope>
    <source>
        <strain evidence="2">Niue_2</strain>
        <tissue evidence="2">Leaf</tissue>
    </source>
</reference>
<feature type="region of interest" description="Disordered" evidence="1">
    <location>
        <begin position="93"/>
        <end position="129"/>
    </location>
</feature>
<accession>A0A843UMK0</accession>
<organism evidence="2 3">
    <name type="scientific">Colocasia esculenta</name>
    <name type="common">Wild taro</name>
    <name type="synonym">Arum esculentum</name>
    <dbReference type="NCBI Taxonomy" id="4460"/>
    <lineage>
        <taxon>Eukaryota</taxon>
        <taxon>Viridiplantae</taxon>
        <taxon>Streptophyta</taxon>
        <taxon>Embryophyta</taxon>
        <taxon>Tracheophyta</taxon>
        <taxon>Spermatophyta</taxon>
        <taxon>Magnoliopsida</taxon>
        <taxon>Liliopsida</taxon>
        <taxon>Araceae</taxon>
        <taxon>Aroideae</taxon>
        <taxon>Colocasieae</taxon>
        <taxon>Colocasia</taxon>
    </lineage>
</organism>
<gene>
    <name evidence="2" type="ORF">Taro_017209</name>
</gene>
<keyword evidence="3" id="KW-1185">Reference proteome</keyword>
<protein>
    <submittedName>
        <fullName evidence="2">Uncharacterized protein</fullName>
    </submittedName>
</protein>
<evidence type="ECO:0000256" key="1">
    <source>
        <dbReference type="SAM" id="MobiDB-lite"/>
    </source>
</evidence>
<name>A0A843UMK0_COLES</name>
<dbReference type="EMBL" id="NMUH01000781">
    <property type="protein sequence ID" value="MQL84715.1"/>
    <property type="molecule type" value="Genomic_DNA"/>
</dbReference>
<dbReference type="AlphaFoldDB" id="A0A843UMK0"/>
<feature type="compositionally biased region" description="Basic and acidic residues" evidence="1">
    <location>
        <begin position="10"/>
        <end position="19"/>
    </location>
</feature>
<sequence>MNSNRYSTKGKSDSLHEEKDESDVTLSSTLAMKTRLISFPHESYVQPPSNNSGFYYPRVQSPSRTLTHPSVAGLLFTTRRGIQHPGTQVFLHTKGKLPPVTNRPSRHTRRGTTQECVKDRQGAPRPGLQHIPDLRQRLRVKDLQSRKLSELKDALQRIKQE</sequence>
<evidence type="ECO:0000313" key="2">
    <source>
        <dbReference type="EMBL" id="MQL84715.1"/>
    </source>
</evidence>
<comment type="caution">
    <text evidence="2">The sequence shown here is derived from an EMBL/GenBank/DDBJ whole genome shotgun (WGS) entry which is preliminary data.</text>
</comment>
<proteinExistence type="predicted"/>
<evidence type="ECO:0000313" key="3">
    <source>
        <dbReference type="Proteomes" id="UP000652761"/>
    </source>
</evidence>
<dbReference type="Proteomes" id="UP000652761">
    <property type="component" value="Unassembled WGS sequence"/>
</dbReference>
<feature type="region of interest" description="Disordered" evidence="1">
    <location>
        <begin position="1"/>
        <end position="26"/>
    </location>
</feature>